<accession>A0A1R3H1Z6</accession>
<protein>
    <submittedName>
        <fullName evidence="1">Uncharacterized protein</fullName>
    </submittedName>
</protein>
<dbReference type="EMBL" id="AWWV01012814">
    <property type="protein sequence ID" value="OMO64372.1"/>
    <property type="molecule type" value="Genomic_DNA"/>
</dbReference>
<evidence type="ECO:0000313" key="1">
    <source>
        <dbReference type="EMBL" id="OMO64372.1"/>
    </source>
</evidence>
<name>A0A1R3H1Z6_COCAP</name>
<sequence length="37" mass="4336">MAIKAFQVEESSIKDGIEIKHVMRQRFGAGRNKYQLR</sequence>
<proteinExistence type="predicted"/>
<reference evidence="1 2" key="1">
    <citation type="submission" date="2013-09" db="EMBL/GenBank/DDBJ databases">
        <title>Corchorus capsularis genome sequencing.</title>
        <authorList>
            <person name="Alam M."/>
            <person name="Haque M.S."/>
            <person name="Islam M.S."/>
            <person name="Emdad E.M."/>
            <person name="Islam M.M."/>
            <person name="Ahmed B."/>
            <person name="Halim A."/>
            <person name="Hossen Q.M.M."/>
            <person name="Hossain M.Z."/>
            <person name="Ahmed R."/>
            <person name="Khan M.M."/>
            <person name="Islam R."/>
            <person name="Rashid M.M."/>
            <person name="Khan S.A."/>
            <person name="Rahman M.S."/>
            <person name="Alam M."/>
        </authorList>
    </citation>
    <scope>NUCLEOTIDE SEQUENCE [LARGE SCALE GENOMIC DNA]</scope>
    <source>
        <strain evidence="2">cv. CVL-1</strain>
        <tissue evidence="1">Whole seedling</tissue>
    </source>
</reference>
<dbReference type="Proteomes" id="UP000188268">
    <property type="component" value="Unassembled WGS sequence"/>
</dbReference>
<gene>
    <name evidence="1" type="ORF">CCACVL1_21825</name>
</gene>
<dbReference type="Gramene" id="OMO64372">
    <property type="protein sequence ID" value="OMO64372"/>
    <property type="gene ID" value="CCACVL1_21825"/>
</dbReference>
<keyword evidence="2" id="KW-1185">Reference proteome</keyword>
<comment type="caution">
    <text evidence="1">The sequence shown here is derived from an EMBL/GenBank/DDBJ whole genome shotgun (WGS) entry which is preliminary data.</text>
</comment>
<organism evidence="1 2">
    <name type="scientific">Corchorus capsularis</name>
    <name type="common">Jute</name>
    <dbReference type="NCBI Taxonomy" id="210143"/>
    <lineage>
        <taxon>Eukaryota</taxon>
        <taxon>Viridiplantae</taxon>
        <taxon>Streptophyta</taxon>
        <taxon>Embryophyta</taxon>
        <taxon>Tracheophyta</taxon>
        <taxon>Spermatophyta</taxon>
        <taxon>Magnoliopsida</taxon>
        <taxon>eudicotyledons</taxon>
        <taxon>Gunneridae</taxon>
        <taxon>Pentapetalae</taxon>
        <taxon>rosids</taxon>
        <taxon>malvids</taxon>
        <taxon>Malvales</taxon>
        <taxon>Malvaceae</taxon>
        <taxon>Grewioideae</taxon>
        <taxon>Apeibeae</taxon>
        <taxon>Corchorus</taxon>
    </lineage>
</organism>
<dbReference type="AlphaFoldDB" id="A0A1R3H1Z6"/>
<evidence type="ECO:0000313" key="2">
    <source>
        <dbReference type="Proteomes" id="UP000188268"/>
    </source>
</evidence>